<accession>A0A2T7U8T1</accession>
<comment type="caution">
    <text evidence="3">The sequence shown here is derived from an EMBL/GenBank/DDBJ whole genome shotgun (WGS) entry which is preliminary data.</text>
</comment>
<dbReference type="GO" id="GO:0016020">
    <property type="term" value="C:membrane"/>
    <property type="evidence" value="ECO:0007669"/>
    <property type="project" value="TreeGrafter"/>
</dbReference>
<evidence type="ECO:0000256" key="1">
    <source>
        <dbReference type="ARBA" id="ARBA00006484"/>
    </source>
</evidence>
<keyword evidence="2" id="KW-0560">Oxidoreductase</keyword>
<dbReference type="Gene3D" id="3.40.50.720">
    <property type="entry name" value="NAD(P)-binding Rossmann-like Domain"/>
    <property type="match status" value="1"/>
</dbReference>
<organism evidence="3 4">
    <name type="scientific">Limnohabitans planktonicus II-D5</name>
    <dbReference type="NCBI Taxonomy" id="1293045"/>
    <lineage>
        <taxon>Bacteria</taxon>
        <taxon>Pseudomonadati</taxon>
        <taxon>Pseudomonadota</taxon>
        <taxon>Betaproteobacteria</taxon>
        <taxon>Burkholderiales</taxon>
        <taxon>Comamonadaceae</taxon>
        <taxon>Limnohabitans</taxon>
    </lineage>
</organism>
<dbReference type="Pfam" id="PF00106">
    <property type="entry name" value="adh_short"/>
    <property type="match status" value="1"/>
</dbReference>
<reference evidence="3" key="1">
    <citation type="submission" date="2017-04" db="EMBL/GenBank/DDBJ databases">
        <title>Unexpected and diverse lifestyles within the genus Limnohabitans.</title>
        <authorList>
            <person name="Kasalicky V."/>
            <person name="Mehrshad M."/>
            <person name="Andrei S.-A."/>
            <person name="Salcher M."/>
            <person name="Kratochvilova H."/>
            <person name="Simek K."/>
            <person name="Ghai R."/>
        </authorList>
    </citation>
    <scope>NUCLEOTIDE SEQUENCE [LARGE SCALE GENOMIC DNA]</scope>
    <source>
        <strain evidence="3">II-D5</strain>
    </source>
</reference>
<dbReference type="PANTHER" id="PTHR44196:SF1">
    <property type="entry name" value="DEHYDROGENASE_REDUCTASE SDR FAMILY MEMBER 7B"/>
    <property type="match status" value="1"/>
</dbReference>
<proteinExistence type="inferred from homology"/>
<dbReference type="STRING" id="1293045.H663_12615"/>
<evidence type="ECO:0000313" key="3">
    <source>
        <dbReference type="EMBL" id="PVE41097.1"/>
    </source>
</evidence>
<protein>
    <submittedName>
        <fullName evidence="3">Short-chain dehydrogenase</fullName>
    </submittedName>
</protein>
<dbReference type="AlphaFoldDB" id="A0A2T7U8T1"/>
<sequence length="283" mass="31111">MNAASPVLTPKETARLASEPLPAQRRWYQLNTPMPSWAGRRVWLVGASTGIGLACAQALRAAGAVVMVSARQPQGVLDWAAQDTGVQWHPLDVTVPADVQATARRILADGPIDLLVYAAGYYRAQRATALDLPDLLQHDRVNYQGALLVLDAVLPDMLAQQRGHFSVISSVAGWRGLPNGLAYGPTKAALTHLAETLYMDLQDQGIGVSVINPGFVATPLTAQNQFTMPALLRPEQAAQEMLRGWARGQFDIHFPRRFTVWLKLLRLLPYRLYFPLVRKFTGL</sequence>
<gene>
    <name evidence="3" type="ORF">H663_019060</name>
</gene>
<dbReference type="PANTHER" id="PTHR44196">
    <property type="entry name" value="DEHYDROGENASE/REDUCTASE SDR FAMILY MEMBER 7B"/>
    <property type="match status" value="1"/>
</dbReference>
<dbReference type="GO" id="GO:0016491">
    <property type="term" value="F:oxidoreductase activity"/>
    <property type="evidence" value="ECO:0007669"/>
    <property type="project" value="UniProtKB-KW"/>
</dbReference>
<comment type="similarity">
    <text evidence="1">Belongs to the short-chain dehydrogenases/reductases (SDR) family.</text>
</comment>
<dbReference type="OrthoDB" id="335726at2"/>
<evidence type="ECO:0000256" key="2">
    <source>
        <dbReference type="ARBA" id="ARBA00023002"/>
    </source>
</evidence>
<dbReference type="SUPFAM" id="SSF51735">
    <property type="entry name" value="NAD(P)-binding Rossmann-fold domains"/>
    <property type="match status" value="1"/>
</dbReference>
<dbReference type="InterPro" id="IPR002347">
    <property type="entry name" value="SDR_fam"/>
</dbReference>
<dbReference type="EMBL" id="LFYT02000041">
    <property type="protein sequence ID" value="PVE41097.1"/>
    <property type="molecule type" value="Genomic_DNA"/>
</dbReference>
<dbReference type="PRINTS" id="PR00081">
    <property type="entry name" value="GDHRDH"/>
</dbReference>
<name>A0A2T7U8T1_9BURK</name>
<keyword evidence="4" id="KW-1185">Reference proteome</keyword>
<dbReference type="InterPro" id="IPR036291">
    <property type="entry name" value="NAD(P)-bd_dom_sf"/>
</dbReference>
<evidence type="ECO:0000313" key="4">
    <source>
        <dbReference type="Proteomes" id="UP000037507"/>
    </source>
</evidence>
<dbReference type="Proteomes" id="UP000037507">
    <property type="component" value="Unassembled WGS sequence"/>
</dbReference>